<evidence type="ECO:0000313" key="1">
    <source>
        <dbReference type="EMBL" id="KOY28117.1"/>
    </source>
</evidence>
<dbReference type="Proteomes" id="UP000037697">
    <property type="component" value="Unassembled WGS sequence"/>
</dbReference>
<protein>
    <recommendedName>
        <fullName evidence="3">DUF4433 domain-containing protein</fullName>
    </recommendedName>
</protein>
<name>A0AAW3IUM5_VIBPH</name>
<dbReference type="AlphaFoldDB" id="A0AAW3IUM5"/>
<proteinExistence type="predicted"/>
<evidence type="ECO:0000313" key="2">
    <source>
        <dbReference type="Proteomes" id="UP000037697"/>
    </source>
</evidence>
<organism evidence="1 2">
    <name type="scientific">Vibrio parahaemolyticus</name>
    <dbReference type="NCBI Taxonomy" id="670"/>
    <lineage>
        <taxon>Bacteria</taxon>
        <taxon>Pseudomonadati</taxon>
        <taxon>Pseudomonadota</taxon>
        <taxon>Gammaproteobacteria</taxon>
        <taxon>Vibrionales</taxon>
        <taxon>Vibrionaceae</taxon>
        <taxon>Vibrio</taxon>
    </lineage>
</organism>
<comment type="caution">
    <text evidence="1">The sequence shown here is derived from an EMBL/GenBank/DDBJ whole genome shotgun (WGS) entry which is preliminary data.</text>
</comment>
<dbReference type="RefSeq" id="WP_053812429.1">
    <property type="nucleotide sequence ID" value="NZ_LIRR01000045.1"/>
</dbReference>
<sequence length="172" mass="19601">MLLYHFTEKRLIDQILKDGIKTGVVPYNDGTGFSFVSLTGRLSPEGHGLLQGEKVTECHPEFNYVSSKFPDFVQNDETVKYIQLPDKTEAVIEVNIPDTDPKLITLEQFIVNTLKKLGLNSNIEIVTKLKADCIVTGRFPLGQEHLTKEEIADYTREELSNPSDESLQWYFY</sequence>
<reference evidence="1 2" key="1">
    <citation type="submission" date="2015-07" db="EMBL/GenBank/DDBJ databases">
        <title>Foodborne Vibrio parahaemolyticus Isolates.</title>
        <authorList>
            <person name="Ronholm J."/>
            <person name="Petronella N."/>
            <person name="Kenwell R."/>
            <person name="Banerjee S."/>
        </authorList>
    </citation>
    <scope>NUCLEOTIDE SEQUENCE [LARGE SCALE GENOMIC DNA]</scope>
    <source>
        <strain evidence="1 2">HS-06-05</strain>
    </source>
</reference>
<gene>
    <name evidence="1" type="ORF">ACX05_18985</name>
</gene>
<evidence type="ECO:0008006" key="3">
    <source>
        <dbReference type="Google" id="ProtNLM"/>
    </source>
</evidence>
<dbReference type="EMBL" id="LIRS01000102">
    <property type="protein sequence ID" value="KOY28117.1"/>
    <property type="molecule type" value="Genomic_DNA"/>
</dbReference>
<accession>A0AAW3IUM5</accession>